<name>A0A7G3ZLB0_9SACH</name>
<comment type="function">
    <text evidence="1">Required for respiratory activity and maintenance and expression of the mitochondrial genome.</text>
</comment>
<accession>A0A7G3ZLB0</accession>
<sequence length="279" mass="31705">MNGTRIAVKDLLVTRRTPGVVKSGPRPLQVPKSPLLTNFEKWSDKKRKLYFDSGDCMAANGLGSFHLNQNLFASLLASPMRCDRMSRLKLPREYLTQLKLKNLQPKLGKHSLQLGFGQADCKGGKSSYVVNSNELLKKNVKSASSWIPIPALMSNMRYFNVSDVLVDKENFASESVIELRRGLERELGKLPKNGRGATLEGWDIVVCLEPKANSPFEIVRRESLEVIMFNVKFLDSERWVREAIQSHRNHELGMVLKLPEDSELVKCIYRIWASFSLLR</sequence>
<dbReference type="InterPro" id="IPR031415">
    <property type="entry name" value="Rrg8"/>
</dbReference>
<gene>
    <name evidence="6" type="ORF">HG536_0G01550</name>
</gene>
<dbReference type="EMBL" id="CP059252">
    <property type="protein sequence ID" value="QLL34296.1"/>
    <property type="molecule type" value="Genomic_DNA"/>
</dbReference>
<evidence type="ECO:0000256" key="5">
    <source>
        <dbReference type="ARBA" id="ARBA00023128"/>
    </source>
</evidence>
<protein>
    <recommendedName>
        <fullName evidence="4">Required for respiratory growth protein 8, mitochondrial</fullName>
    </recommendedName>
</protein>
<dbReference type="OrthoDB" id="4035333at2759"/>
<comment type="subcellular location">
    <subcellularLocation>
        <location evidence="2">Mitochondrion</location>
    </subcellularLocation>
</comment>
<keyword evidence="7" id="KW-1185">Reference proteome</keyword>
<reference evidence="6 7" key="1">
    <citation type="submission" date="2020-06" db="EMBL/GenBank/DDBJ databases">
        <title>The yeast mating-type switching endonuclease HO is a domesticated member of an unorthodox homing genetic element family.</title>
        <authorList>
            <person name="Coughlan A.Y."/>
            <person name="Lombardi L."/>
            <person name="Braun-Galleani S."/>
            <person name="Martos A.R."/>
            <person name="Galeote V."/>
            <person name="Bigey F."/>
            <person name="Dequin S."/>
            <person name="Byrne K.P."/>
            <person name="Wolfe K.H."/>
        </authorList>
    </citation>
    <scope>NUCLEOTIDE SEQUENCE [LARGE SCALE GENOMIC DNA]</scope>
    <source>
        <strain evidence="6 7">CBS764</strain>
    </source>
</reference>
<dbReference type="KEGG" id="tgb:HG536_0G01550"/>
<evidence type="ECO:0000256" key="3">
    <source>
        <dbReference type="ARBA" id="ARBA00006716"/>
    </source>
</evidence>
<dbReference type="AlphaFoldDB" id="A0A7G3ZLB0"/>
<proteinExistence type="inferred from homology"/>
<dbReference type="GO" id="GO:0005739">
    <property type="term" value="C:mitochondrion"/>
    <property type="evidence" value="ECO:0007669"/>
    <property type="project" value="UniProtKB-SubCell"/>
</dbReference>
<dbReference type="Proteomes" id="UP000515788">
    <property type="component" value="Chromosome 7"/>
</dbReference>
<keyword evidence="5" id="KW-0496">Mitochondrion</keyword>
<evidence type="ECO:0000313" key="7">
    <source>
        <dbReference type="Proteomes" id="UP000515788"/>
    </source>
</evidence>
<organism evidence="6 7">
    <name type="scientific">Torulaspora globosa</name>
    <dbReference type="NCBI Taxonomy" id="48254"/>
    <lineage>
        <taxon>Eukaryota</taxon>
        <taxon>Fungi</taxon>
        <taxon>Dikarya</taxon>
        <taxon>Ascomycota</taxon>
        <taxon>Saccharomycotina</taxon>
        <taxon>Saccharomycetes</taxon>
        <taxon>Saccharomycetales</taxon>
        <taxon>Saccharomycetaceae</taxon>
        <taxon>Torulaspora</taxon>
    </lineage>
</organism>
<dbReference type="Pfam" id="PF17068">
    <property type="entry name" value="RRG8"/>
    <property type="match status" value="1"/>
</dbReference>
<dbReference type="GeneID" id="59327537"/>
<evidence type="ECO:0000256" key="1">
    <source>
        <dbReference type="ARBA" id="ARBA00003548"/>
    </source>
</evidence>
<comment type="similarity">
    <text evidence="3">Belongs to the RRG8 family.</text>
</comment>
<evidence type="ECO:0000256" key="2">
    <source>
        <dbReference type="ARBA" id="ARBA00004173"/>
    </source>
</evidence>
<evidence type="ECO:0000256" key="4">
    <source>
        <dbReference type="ARBA" id="ARBA00013944"/>
    </source>
</evidence>
<evidence type="ECO:0000313" key="6">
    <source>
        <dbReference type="EMBL" id="QLL34296.1"/>
    </source>
</evidence>
<dbReference type="RefSeq" id="XP_037140970.1">
    <property type="nucleotide sequence ID" value="XM_037285074.1"/>
</dbReference>